<feature type="chain" id="PRO_5039312128" evidence="5">
    <location>
        <begin position="18"/>
        <end position="558"/>
    </location>
</feature>
<dbReference type="Gene3D" id="3.10.105.10">
    <property type="entry name" value="Dipeptide-binding Protein, Domain 3"/>
    <property type="match status" value="1"/>
</dbReference>
<dbReference type="Pfam" id="PF00496">
    <property type="entry name" value="SBP_bac_5"/>
    <property type="match status" value="1"/>
</dbReference>
<evidence type="ECO:0000313" key="8">
    <source>
        <dbReference type="Proteomes" id="UP000515743"/>
    </source>
</evidence>
<dbReference type="PANTHER" id="PTHR30290:SF10">
    <property type="entry name" value="PERIPLASMIC OLIGOPEPTIDE-BINDING PROTEIN-RELATED"/>
    <property type="match status" value="1"/>
</dbReference>
<dbReference type="KEGG" id="cik:H0194_03295"/>
<comment type="similarity">
    <text evidence="2">Belongs to the bacterial solute-binding protein 5 family.</text>
</comment>
<dbReference type="GO" id="GO:1904680">
    <property type="term" value="F:peptide transmembrane transporter activity"/>
    <property type="evidence" value="ECO:0007669"/>
    <property type="project" value="TreeGrafter"/>
</dbReference>
<dbReference type="InterPro" id="IPR030678">
    <property type="entry name" value="Peptide/Ni-bd"/>
</dbReference>
<dbReference type="RefSeq" id="WP_185176432.1">
    <property type="nucleotide sequence ID" value="NZ_CP059404.1"/>
</dbReference>
<dbReference type="GO" id="GO:0042597">
    <property type="term" value="C:periplasmic space"/>
    <property type="evidence" value="ECO:0007669"/>
    <property type="project" value="UniProtKB-ARBA"/>
</dbReference>
<name>A0A7G7CR42_9CORY</name>
<dbReference type="GO" id="GO:0015833">
    <property type="term" value="P:peptide transport"/>
    <property type="evidence" value="ECO:0007669"/>
    <property type="project" value="TreeGrafter"/>
</dbReference>
<dbReference type="InterPro" id="IPR023920">
    <property type="entry name" value="ABC_transptr_sub-bd_KPN01854"/>
</dbReference>
<dbReference type="GO" id="GO:0043190">
    <property type="term" value="C:ATP-binding cassette (ABC) transporter complex"/>
    <property type="evidence" value="ECO:0007669"/>
    <property type="project" value="InterPro"/>
</dbReference>
<evidence type="ECO:0000256" key="5">
    <source>
        <dbReference type="SAM" id="SignalP"/>
    </source>
</evidence>
<comment type="subcellular location">
    <subcellularLocation>
        <location evidence="1">Cell envelope</location>
    </subcellularLocation>
</comment>
<keyword evidence="4 5" id="KW-0732">Signal</keyword>
<feature type="domain" description="Solute-binding protein family 5" evidence="6">
    <location>
        <begin position="83"/>
        <end position="437"/>
    </location>
</feature>
<dbReference type="PIRSF" id="PIRSF002741">
    <property type="entry name" value="MppA"/>
    <property type="match status" value="1"/>
</dbReference>
<evidence type="ECO:0000259" key="6">
    <source>
        <dbReference type="Pfam" id="PF00496"/>
    </source>
</evidence>
<protein>
    <submittedName>
        <fullName evidence="7">TIGR04028 family ABC transporter substrate-binding protein</fullName>
    </submittedName>
</protein>
<evidence type="ECO:0000256" key="4">
    <source>
        <dbReference type="ARBA" id="ARBA00022729"/>
    </source>
</evidence>
<keyword evidence="8" id="KW-1185">Reference proteome</keyword>
<dbReference type="AlphaFoldDB" id="A0A7G7CR42"/>
<dbReference type="NCBIfam" id="TIGR04028">
    <property type="entry name" value="SBP_KPN_01854"/>
    <property type="match status" value="1"/>
</dbReference>
<dbReference type="EMBL" id="CP059404">
    <property type="protein sequence ID" value="QNE90058.1"/>
    <property type="molecule type" value="Genomic_DNA"/>
</dbReference>
<dbReference type="GO" id="GO:0030313">
    <property type="term" value="C:cell envelope"/>
    <property type="evidence" value="ECO:0007669"/>
    <property type="project" value="UniProtKB-SubCell"/>
</dbReference>
<dbReference type="Proteomes" id="UP000515743">
    <property type="component" value="Chromosome"/>
</dbReference>
<accession>A0A7G7CR42</accession>
<proteinExistence type="inferred from homology"/>
<dbReference type="Gene3D" id="3.40.190.10">
    <property type="entry name" value="Periplasmic binding protein-like II"/>
    <property type="match status" value="1"/>
</dbReference>
<dbReference type="SUPFAM" id="SSF53850">
    <property type="entry name" value="Periplasmic binding protein-like II"/>
    <property type="match status" value="1"/>
</dbReference>
<gene>
    <name evidence="7" type="ORF">H0194_03295</name>
</gene>
<organism evidence="7 8">
    <name type="scientific">Corynebacterium incognita</name>
    <dbReference type="NCBI Taxonomy" id="2754725"/>
    <lineage>
        <taxon>Bacteria</taxon>
        <taxon>Bacillati</taxon>
        <taxon>Actinomycetota</taxon>
        <taxon>Actinomycetes</taxon>
        <taxon>Mycobacteriales</taxon>
        <taxon>Corynebacteriaceae</taxon>
        <taxon>Corynebacterium</taxon>
    </lineage>
</organism>
<evidence type="ECO:0000256" key="3">
    <source>
        <dbReference type="ARBA" id="ARBA00022448"/>
    </source>
</evidence>
<dbReference type="InterPro" id="IPR039424">
    <property type="entry name" value="SBP_5"/>
</dbReference>
<evidence type="ECO:0000256" key="1">
    <source>
        <dbReference type="ARBA" id="ARBA00004196"/>
    </source>
</evidence>
<dbReference type="PANTHER" id="PTHR30290">
    <property type="entry name" value="PERIPLASMIC BINDING COMPONENT OF ABC TRANSPORTER"/>
    <property type="match status" value="1"/>
</dbReference>
<dbReference type="InterPro" id="IPR000914">
    <property type="entry name" value="SBP_5_dom"/>
</dbReference>
<sequence length="558" mass="61122">MSLTGKFLRVAASAVVAATGAAVLVSCATGTQRADDSAGESITFLEPNFFKTLYPPGAGYYPNGGVVNQITDRLLYQDPETLELSPWIATDMPKVNKDATVYEFDIRTDVTYSDGSKLTAQNVVNNFDLYGLGAKDRLLTVSEQINNYERGEVVDDDTVRFHFSAPSPGFLQATSSYNAGLLSDATLALDDEGFGPGSATKVVGSGPFVIESEEMGKELILKAREDYDWAPPAHPHQGRARLDSIRYALAAEQSVRSGAMVSGQADIARQIAAPEETHLKARGINIVSRGTNAMNNQLDFRFGHPLLQDKLVRQAIIHAVDRERILKILFSETYPLATSSVAKTALGYREQKDAYTFDPERSKELLDAAGWTLNADGLREKDGKVLELTVNLAGPQPRSREVITMVQQDLAAIGIKLHLNSGDNATQDADSKDIDKIQVRHSMVGRADLDAIKSLFSVDNRDTFLNKNPNGGLYDQKLEDMLASVVSEPDEDKRADLVGDVQDYVTEQAYVLPLFEEPQVYAVQPWLKGFTPEAIGRPSFYGAYIDHSATKQSREGEK</sequence>
<evidence type="ECO:0000256" key="2">
    <source>
        <dbReference type="ARBA" id="ARBA00005695"/>
    </source>
</evidence>
<feature type="signal peptide" evidence="5">
    <location>
        <begin position="1"/>
        <end position="17"/>
    </location>
</feature>
<reference evidence="7 8" key="1">
    <citation type="submission" date="2020-07" db="EMBL/GenBank/DDBJ databases">
        <title>Complete genome and description of Corynebacterium incognita strain Marseille-Q3630 sp. nov.</title>
        <authorList>
            <person name="Boxberger M."/>
        </authorList>
    </citation>
    <scope>NUCLEOTIDE SEQUENCE [LARGE SCALE GENOMIC DNA]</scope>
    <source>
        <strain evidence="7 8">Marseille-Q3630</strain>
    </source>
</reference>
<keyword evidence="3" id="KW-0813">Transport</keyword>
<dbReference type="CDD" id="cd08492">
    <property type="entry name" value="PBP2_NikA_DppA_OppA_like_15"/>
    <property type="match status" value="1"/>
</dbReference>
<dbReference type="PROSITE" id="PS51257">
    <property type="entry name" value="PROKAR_LIPOPROTEIN"/>
    <property type="match status" value="1"/>
</dbReference>
<evidence type="ECO:0000313" key="7">
    <source>
        <dbReference type="EMBL" id="QNE90058.1"/>
    </source>
</evidence>